<feature type="signal peptide" evidence="1">
    <location>
        <begin position="1"/>
        <end position="32"/>
    </location>
</feature>
<proteinExistence type="predicted"/>
<keyword evidence="1" id="KW-0732">Signal</keyword>
<protein>
    <submittedName>
        <fullName evidence="2">Uncharacterized protein</fullName>
    </submittedName>
</protein>
<accession>A0A9X1RAL2</accession>
<reference evidence="2" key="1">
    <citation type="submission" date="2022-01" db="EMBL/GenBank/DDBJ databases">
        <title>Genome sequnece data of strain Bradyrhizobium sp. nov.</title>
        <authorList>
            <person name="Zhang J."/>
        </authorList>
    </citation>
    <scope>NUCLEOTIDE SEQUENCE</scope>
    <source>
        <strain evidence="3">WYCCWR 12774</strain>
        <strain evidence="2">WYCCWR 13023</strain>
    </source>
</reference>
<evidence type="ECO:0000313" key="4">
    <source>
        <dbReference type="Proteomes" id="UP001139012"/>
    </source>
</evidence>
<keyword evidence="4" id="KW-1185">Reference proteome</keyword>
<dbReference type="AlphaFoldDB" id="A0A9X1RAL2"/>
<sequence length="80" mass="8633">MSKTESKTKSMTRIPAALCVFGAILLGAPAMAAPVTALSGAAKPMAQENDLVQARFGWHWGWGHSHRANYRCRPYCGWGG</sequence>
<gene>
    <name evidence="3" type="ORF">L6637_21990</name>
    <name evidence="2" type="ORF">L6654_14965</name>
</gene>
<feature type="chain" id="PRO_5040813902" evidence="1">
    <location>
        <begin position="33"/>
        <end position="80"/>
    </location>
</feature>
<name>A0A9X1RAL2_9BRAD</name>
<evidence type="ECO:0000313" key="3">
    <source>
        <dbReference type="EMBL" id="MCG2669638.1"/>
    </source>
</evidence>
<evidence type="ECO:0000313" key="5">
    <source>
        <dbReference type="Proteomes" id="UP001139054"/>
    </source>
</evidence>
<evidence type="ECO:0000313" key="2">
    <source>
        <dbReference type="EMBL" id="MCG2627933.1"/>
    </source>
</evidence>
<dbReference type="EMBL" id="JAKLTY010000008">
    <property type="protein sequence ID" value="MCG2627933.1"/>
    <property type="molecule type" value="Genomic_DNA"/>
</dbReference>
<dbReference type="RefSeq" id="WP_237864570.1">
    <property type="nucleotide sequence ID" value="NZ_JAKLTY010000008.1"/>
</dbReference>
<dbReference type="EMBL" id="JAKLUA010000007">
    <property type="protein sequence ID" value="MCG2669638.1"/>
    <property type="molecule type" value="Genomic_DNA"/>
</dbReference>
<organism evidence="2 5">
    <name type="scientific">Bradyrhizobium zhengyangense</name>
    <dbReference type="NCBI Taxonomy" id="2911009"/>
    <lineage>
        <taxon>Bacteria</taxon>
        <taxon>Pseudomonadati</taxon>
        <taxon>Pseudomonadota</taxon>
        <taxon>Alphaproteobacteria</taxon>
        <taxon>Hyphomicrobiales</taxon>
        <taxon>Nitrobacteraceae</taxon>
        <taxon>Bradyrhizobium</taxon>
    </lineage>
</organism>
<dbReference type="Proteomes" id="UP001139012">
    <property type="component" value="Unassembled WGS sequence"/>
</dbReference>
<dbReference type="Proteomes" id="UP001139054">
    <property type="component" value="Unassembled WGS sequence"/>
</dbReference>
<comment type="caution">
    <text evidence="2">The sequence shown here is derived from an EMBL/GenBank/DDBJ whole genome shotgun (WGS) entry which is preliminary data.</text>
</comment>
<evidence type="ECO:0000256" key="1">
    <source>
        <dbReference type="SAM" id="SignalP"/>
    </source>
</evidence>